<gene>
    <name evidence="1" type="ORF">FPI86_27815</name>
</gene>
<dbReference type="SUPFAM" id="SSF51905">
    <property type="entry name" value="FAD/NAD(P)-binding domain"/>
    <property type="match status" value="1"/>
</dbReference>
<accession>A0A6B2JJ55</accession>
<feature type="non-terminal residue" evidence="1">
    <location>
        <position position="1"/>
    </location>
</feature>
<dbReference type="PANTHER" id="PTHR46496">
    <property type="match status" value="1"/>
</dbReference>
<dbReference type="PANTHER" id="PTHR46496:SF8">
    <property type="entry name" value="FAD-BINDING DOMAIN-CONTAINING PROTEIN"/>
    <property type="match status" value="1"/>
</dbReference>
<reference evidence="1" key="1">
    <citation type="journal article" date="2020" name="Int. J. Nanomedicine">
        <title>Consequences Of Long-Term Bacteria's Exposure To Silver Nanoformulations With Different PhysicoChemical Properties.</title>
        <authorList>
            <person name="Kedziora A."/>
            <person name="Wernecki M."/>
            <person name="Korzekwa K."/>
            <person name="Speruda M."/>
            <person name="Gerasymchuk Y."/>
            <person name="Lukowiak A."/>
            <person name="Bugla-Ploskonska G."/>
        </authorList>
    </citation>
    <scope>NUCLEOTIDE SEQUENCE</scope>
    <source>
        <strain evidence="1">626 S7</strain>
    </source>
</reference>
<dbReference type="EMBL" id="VLSS01000073">
    <property type="protein sequence ID" value="NDR88122.1"/>
    <property type="molecule type" value="Genomic_DNA"/>
</dbReference>
<dbReference type="InterPro" id="IPR036188">
    <property type="entry name" value="FAD/NAD-bd_sf"/>
</dbReference>
<protein>
    <submittedName>
        <fullName evidence="1">Bifunctional salicylyl-CoA 5-hydroxylase/oxidoreductase</fullName>
    </submittedName>
</protein>
<name>A0A6B2JJ55_KLEPN</name>
<dbReference type="AlphaFoldDB" id="A0A6B2JJ55"/>
<feature type="non-terminal residue" evidence="1">
    <location>
        <position position="138"/>
    </location>
</feature>
<comment type="caution">
    <text evidence="1">The sequence shown here is derived from an EMBL/GenBank/DDBJ whole genome shotgun (WGS) entry which is preliminary data.</text>
</comment>
<proteinExistence type="predicted"/>
<organism evidence="1">
    <name type="scientific">Klebsiella pneumoniae</name>
    <dbReference type="NCBI Taxonomy" id="573"/>
    <lineage>
        <taxon>Bacteria</taxon>
        <taxon>Pseudomonadati</taxon>
        <taxon>Pseudomonadota</taxon>
        <taxon>Gammaproteobacteria</taxon>
        <taxon>Enterobacterales</taxon>
        <taxon>Enterobacteriaceae</taxon>
        <taxon>Klebsiella/Raoultella group</taxon>
        <taxon>Klebsiella</taxon>
        <taxon>Klebsiella pneumoniae complex</taxon>
    </lineage>
</organism>
<sequence>RLICGKWTAFNGNSHVVLMGDAAHTAHFAIGSGTKLALEDAIELTNQFKIHGATKDSIPAVLKAYEELRRVDVARIQNAARNAMEWFEVVGSRYADTLEPEQFMYSLLTRSQRISHENLRLRDKTWLEGYERWFAERS</sequence>
<dbReference type="Gene3D" id="3.50.50.60">
    <property type="entry name" value="FAD/NAD(P)-binding domain"/>
    <property type="match status" value="1"/>
</dbReference>
<evidence type="ECO:0000313" key="1">
    <source>
        <dbReference type="EMBL" id="NDR88122.1"/>
    </source>
</evidence>